<keyword evidence="2" id="KW-0436">Ligase</keyword>
<dbReference type="VEuPathDB" id="FungiDB:EYZ11_001073"/>
<dbReference type="AlphaFoldDB" id="A0A4S3JVJ3"/>
<keyword evidence="6" id="KW-1185">Reference proteome</keyword>
<comment type="similarity">
    <text evidence="1">Belongs to the D-alanine--D-alanine ligase family.</text>
</comment>
<keyword evidence="3" id="KW-0067">ATP-binding</keyword>
<evidence type="ECO:0000256" key="1">
    <source>
        <dbReference type="ARBA" id="ARBA00010871"/>
    </source>
</evidence>
<gene>
    <name evidence="5" type="ORF">EYZ11_001073</name>
</gene>
<keyword evidence="3" id="KW-0547">Nucleotide-binding</keyword>
<evidence type="ECO:0000313" key="6">
    <source>
        <dbReference type="Proteomes" id="UP000308092"/>
    </source>
</evidence>
<dbReference type="PANTHER" id="PTHR23132:SF23">
    <property type="entry name" value="D-ALANINE--D-ALANINE LIGASE B"/>
    <property type="match status" value="1"/>
</dbReference>
<dbReference type="STRING" id="1220188.A0A4S3JVJ3"/>
<dbReference type="InterPro" id="IPR013815">
    <property type="entry name" value="ATP_grasp_subdomain_1"/>
</dbReference>
<evidence type="ECO:0000259" key="4">
    <source>
        <dbReference type="PROSITE" id="PS50975"/>
    </source>
</evidence>
<sequence length="335" mass="37028">MAVLFQDIETPDINGARKPRKLGGYQDSGADIAYTLRKKGINVITPSASPHESTHEGWCFPDTEEGISAAVQRRATHIWANTVLFSSHPLQISRKLDSYARSISIGLGTFVIPRSWLVTTSDNLDKLLSSMDEYPIVGKPVRGRGSHGVKVCHNPTDLKAHVEALLVESPLVMIEELLAGNEATITVKSPSSSRPQHWSMTPVIRFNHVEGVAPYNGVVAVTTNSRVITDEEMKDPAYSDVMRQFERVAQLIRATAPIRIDVRRFHQGSRFALFDINMKPNMTGPGRPGREDQAGLTAISAAALGWDYGALLENILGIAQPLDVFRRYRSPFERC</sequence>
<evidence type="ECO:0000313" key="5">
    <source>
        <dbReference type="EMBL" id="THC99435.1"/>
    </source>
</evidence>
<reference evidence="5 6" key="1">
    <citation type="submission" date="2019-03" db="EMBL/GenBank/DDBJ databases">
        <title>The genome sequence of a newly discovered highly antifungal drug resistant Aspergillus species, Aspergillus tanneri NIH 1004.</title>
        <authorList>
            <person name="Mounaud S."/>
            <person name="Singh I."/>
            <person name="Joardar V."/>
            <person name="Pakala S."/>
            <person name="Pakala S."/>
            <person name="Venepally P."/>
            <person name="Hoover J."/>
            <person name="Nierman W."/>
            <person name="Chung J."/>
            <person name="Losada L."/>
        </authorList>
    </citation>
    <scope>NUCLEOTIDE SEQUENCE [LARGE SCALE GENOMIC DNA]</scope>
    <source>
        <strain evidence="5 6">NIH1004</strain>
    </source>
</reference>
<dbReference type="Gene3D" id="3.30.470.20">
    <property type="entry name" value="ATP-grasp fold, B domain"/>
    <property type="match status" value="1"/>
</dbReference>
<comment type="caution">
    <text evidence="5">The sequence shown here is derived from an EMBL/GenBank/DDBJ whole genome shotgun (WGS) entry which is preliminary data.</text>
</comment>
<dbReference type="Pfam" id="PF07478">
    <property type="entry name" value="Dala_Dala_lig_C"/>
    <property type="match status" value="1"/>
</dbReference>
<dbReference type="InterPro" id="IPR011095">
    <property type="entry name" value="Dala_Dala_lig_C"/>
</dbReference>
<dbReference type="InterPro" id="IPR011761">
    <property type="entry name" value="ATP-grasp"/>
</dbReference>
<dbReference type="GO" id="GO:0046872">
    <property type="term" value="F:metal ion binding"/>
    <property type="evidence" value="ECO:0007669"/>
    <property type="project" value="InterPro"/>
</dbReference>
<dbReference type="PANTHER" id="PTHR23132">
    <property type="entry name" value="D-ALANINE--D-ALANINE LIGASE"/>
    <property type="match status" value="1"/>
</dbReference>
<proteinExistence type="inferred from homology"/>
<evidence type="ECO:0000256" key="3">
    <source>
        <dbReference type="PROSITE-ProRule" id="PRU00409"/>
    </source>
</evidence>
<accession>A0A4S3JVJ3</accession>
<protein>
    <recommendedName>
        <fullName evidence="4">ATP-grasp domain-containing protein</fullName>
    </recommendedName>
</protein>
<dbReference type="SUPFAM" id="SSF56059">
    <property type="entry name" value="Glutathione synthetase ATP-binding domain-like"/>
    <property type="match status" value="1"/>
</dbReference>
<dbReference type="PROSITE" id="PS50975">
    <property type="entry name" value="ATP_GRASP"/>
    <property type="match status" value="1"/>
</dbReference>
<dbReference type="GO" id="GO:0008716">
    <property type="term" value="F:D-alanine-D-alanine ligase activity"/>
    <property type="evidence" value="ECO:0007669"/>
    <property type="project" value="InterPro"/>
</dbReference>
<dbReference type="Gene3D" id="3.30.1490.20">
    <property type="entry name" value="ATP-grasp fold, A domain"/>
    <property type="match status" value="1"/>
</dbReference>
<name>A0A4S3JVJ3_9EURO</name>
<dbReference type="EMBL" id="SOSA01000018">
    <property type="protein sequence ID" value="THC99435.1"/>
    <property type="molecule type" value="Genomic_DNA"/>
</dbReference>
<evidence type="ECO:0000256" key="2">
    <source>
        <dbReference type="ARBA" id="ARBA00022598"/>
    </source>
</evidence>
<feature type="domain" description="ATP-grasp" evidence="4">
    <location>
        <begin position="101"/>
        <end position="317"/>
    </location>
</feature>
<dbReference type="GO" id="GO:0005524">
    <property type="term" value="F:ATP binding"/>
    <property type="evidence" value="ECO:0007669"/>
    <property type="project" value="UniProtKB-UniRule"/>
</dbReference>
<organism evidence="5 6">
    <name type="scientific">Aspergillus tanneri</name>
    <dbReference type="NCBI Taxonomy" id="1220188"/>
    <lineage>
        <taxon>Eukaryota</taxon>
        <taxon>Fungi</taxon>
        <taxon>Dikarya</taxon>
        <taxon>Ascomycota</taxon>
        <taxon>Pezizomycotina</taxon>
        <taxon>Eurotiomycetes</taxon>
        <taxon>Eurotiomycetidae</taxon>
        <taxon>Eurotiales</taxon>
        <taxon>Aspergillaceae</taxon>
        <taxon>Aspergillus</taxon>
        <taxon>Aspergillus subgen. Circumdati</taxon>
    </lineage>
</organism>
<dbReference type="Proteomes" id="UP000308092">
    <property type="component" value="Unassembled WGS sequence"/>
</dbReference>